<sequence length="107" mass="11451">MAPRRPRPREAPVGRQSVTSPYTLALAQKQELQGNAKRSFEDEDAQRGTRAIASGPDSRNASEAMTWSAPSSTRIALPRPNIVQLYNTAAALSPGSPVHRPTSPSTG</sequence>
<protein>
    <submittedName>
        <fullName evidence="1">Uncharacterized protein</fullName>
    </submittedName>
</protein>
<comment type="caution">
    <text evidence="1">The sequence shown here is derived from an EMBL/GenBank/DDBJ whole genome shotgun (WGS) entry which is preliminary data.</text>
</comment>
<proteinExistence type="predicted"/>
<evidence type="ECO:0000313" key="1">
    <source>
        <dbReference type="EMBL" id="KAL3955940.1"/>
    </source>
</evidence>
<evidence type="ECO:0000313" key="2">
    <source>
        <dbReference type="Proteomes" id="UP001638806"/>
    </source>
</evidence>
<accession>A0ACC4DKS5</accession>
<keyword evidence="2" id="KW-1185">Reference proteome</keyword>
<organism evidence="1 2">
    <name type="scientific">Purpureocillium lilacinum</name>
    <name type="common">Paecilomyces lilacinus</name>
    <dbReference type="NCBI Taxonomy" id="33203"/>
    <lineage>
        <taxon>Eukaryota</taxon>
        <taxon>Fungi</taxon>
        <taxon>Dikarya</taxon>
        <taxon>Ascomycota</taxon>
        <taxon>Pezizomycotina</taxon>
        <taxon>Sordariomycetes</taxon>
        <taxon>Hypocreomycetidae</taxon>
        <taxon>Hypocreales</taxon>
        <taxon>Ophiocordycipitaceae</taxon>
        <taxon>Purpureocillium</taxon>
    </lineage>
</organism>
<name>A0ACC4DKS5_PURLI</name>
<dbReference type="EMBL" id="JBGNUJ010000008">
    <property type="protein sequence ID" value="KAL3955940.1"/>
    <property type="molecule type" value="Genomic_DNA"/>
</dbReference>
<dbReference type="Proteomes" id="UP001638806">
    <property type="component" value="Unassembled WGS sequence"/>
</dbReference>
<gene>
    <name evidence="1" type="ORF">ACCO45_008786</name>
</gene>
<reference evidence="1" key="1">
    <citation type="submission" date="2024-12" db="EMBL/GenBank/DDBJ databases">
        <title>Comparative genomics and development of molecular markers within Purpureocillium lilacinum and among Purpureocillium species.</title>
        <authorList>
            <person name="Yeh Z.-Y."/>
            <person name="Ni N.-T."/>
            <person name="Lo P.-H."/>
            <person name="Mushyakhwo K."/>
            <person name="Lin C.-F."/>
            <person name="Nai Y.-S."/>
        </authorList>
    </citation>
    <scope>NUCLEOTIDE SEQUENCE</scope>
    <source>
        <strain evidence="1">NCHU-NPUST-175</strain>
    </source>
</reference>